<proteinExistence type="predicted"/>
<name>A0ABW7QVC2_9ACTN</name>
<evidence type="ECO:0000313" key="4">
    <source>
        <dbReference type="Proteomes" id="UP001610818"/>
    </source>
</evidence>
<keyword evidence="2" id="KW-0732">Signal</keyword>
<dbReference type="Proteomes" id="UP001610818">
    <property type="component" value="Unassembled WGS sequence"/>
</dbReference>
<evidence type="ECO:0000256" key="2">
    <source>
        <dbReference type="SAM" id="SignalP"/>
    </source>
</evidence>
<evidence type="ECO:0008006" key="5">
    <source>
        <dbReference type="Google" id="ProtNLM"/>
    </source>
</evidence>
<protein>
    <recommendedName>
        <fullName evidence="5">Lipoprotein</fullName>
    </recommendedName>
</protein>
<feature type="region of interest" description="Disordered" evidence="1">
    <location>
        <begin position="222"/>
        <end position="257"/>
    </location>
</feature>
<organism evidence="3 4">
    <name type="scientific">Streptomyces longisporoflavus</name>
    <dbReference type="NCBI Taxonomy" id="28044"/>
    <lineage>
        <taxon>Bacteria</taxon>
        <taxon>Bacillati</taxon>
        <taxon>Actinomycetota</taxon>
        <taxon>Actinomycetes</taxon>
        <taxon>Kitasatosporales</taxon>
        <taxon>Streptomycetaceae</taxon>
        <taxon>Streptomyces</taxon>
    </lineage>
</organism>
<keyword evidence="4" id="KW-1185">Reference proteome</keyword>
<evidence type="ECO:0000256" key="1">
    <source>
        <dbReference type="SAM" id="MobiDB-lite"/>
    </source>
</evidence>
<dbReference type="EMBL" id="JBIRGQ010000004">
    <property type="protein sequence ID" value="MFH8548139.1"/>
    <property type="molecule type" value="Genomic_DNA"/>
</dbReference>
<evidence type="ECO:0000313" key="3">
    <source>
        <dbReference type="EMBL" id="MFH8548139.1"/>
    </source>
</evidence>
<feature type="signal peptide" evidence="2">
    <location>
        <begin position="1"/>
        <end position="20"/>
    </location>
</feature>
<accession>A0ABW7QVC2</accession>
<feature type="chain" id="PRO_5045812988" description="Lipoprotein" evidence="2">
    <location>
        <begin position="21"/>
        <end position="257"/>
    </location>
</feature>
<reference evidence="3 4" key="1">
    <citation type="submission" date="2024-10" db="EMBL/GenBank/DDBJ databases">
        <title>The Natural Products Discovery Center: Release of the First 8490 Sequenced Strains for Exploring Actinobacteria Biosynthetic Diversity.</title>
        <authorList>
            <person name="Kalkreuter E."/>
            <person name="Kautsar S.A."/>
            <person name="Yang D."/>
            <person name="Bader C.D."/>
            <person name="Teijaro C.N."/>
            <person name="Fluegel L."/>
            <person name="Davis C.M."/>
            <person name="Simpson J.R."/>
            <person name="Lauterbach L."/>
            <person name="Steele A.D."/>
            <person name="Gui C."/>
            <person name="Meng S."/>
            <person name="Li G."/>
            <person name="Viehrig K."/>
            <person name="Ye F."/>
            <person name="Su P."/>
            <person name="Kiefer A.F."/>
            <person name="Nichols A."/>
            <person name="Cepeda A.J."/>
            <person name="Yan W."/>
            <person name="Fan B."/>
            <person name="Jiang Y."/>
            <person name="Adhikari A."/>
            <person name="Zheng C.-J."/>
            <person name="Schuster L."/>
            <person name="Cowan T.M."/>
            <person name="Smanski M.J."/>
            <person name="Chevrette M.G."/>
            <person name="De Carvalho L.P.S."/>
            <person name="Shen B."/>
        </authorList>
    </citation>
    <scope>NUCLEOTIDE SEQUENCE [LARGE SCALE GENOMIC DNA]</scope>
    <source>
        <strain evidence="3 4">NPDC017990</strain>
    </source>
</reference>
<dbReference type="RefSeq" id="WP_397714574.1">
    <property type="nucleotide sequence ID" value="NZ_JBIRGN010000004.1"/>
</dbReference>
<comment type="caution">
    <text evidence="3">The sequence shown here is derived from an EMBL/GenBank/DDBJ whole genome shotgun (WGS) entry which is preliminary data.</text>
</comment>
<sequence length="257" mass="27144">MHRSRPALAAGLVLSAALLAAGCGDPGDLRGAGTTPTAEAPTRLWPKLPPPSAPAEDYGTIESLPVKGVSVPGGDLRKVNPVAVAKADFDENPGMYSRSDAIYKQTARQLDACDTGHGGHSGNNGDGKCPVLDAYYRDLTGDGEDDLIVGIRLAEGHAENLDIRAYALEKKQLTQIMEMGDAVLGVELAGHEVIVRAVSGMQGYEYRTVWSWDSHQKTMLPTTDEIVRSPNAPSAKPSRKPEPAASVRPAPSASEIP</sequence>
<feature type="region of interest" description="Disordered" evidence="1">
    <location>
        <begin position="30"/>
        <end position="56"/>
    </location>
</feature>
<dbReference type="PROSITE" id="PS51257">
    <property type="entry name" value="PROKAR_LIPOPROTEIN"/>
    <property type="match status" value="1"/>
</dbReference>
<feature type="compositionally biased region" description="Low complexity" evidence="1">
    <location>
        <begin position="31"/>
        <end position="42"/>
    </location>
</feature>
<feature type="compositionally biased region" description="Low complexity" evidence="1">
    <location>
        <begin position="243"/>
        <end position="257"/>
    </location>
</feature>
<gene>
    <name evidence="3" type="ORF">ACH4F9_24305</name>
</gene>